<comment type="caution">
    <text evidence="2">The sequence shown here is derived from an EMBL/GenBank/DDBJ whole genome shotgun (WGS) entry which is preliminary data.</text>
</comment>
<proteinExistence type="predicted"/>
<organism evidence="2 3">
    <name type="scientific">Thelephora terrestris</name>
    <dbReference type="NCBI Taxonomy" id="56493"/>
    <lineage>
        <taxon>Eukaryota</taxon>
        <taxon>Fungi</taxon>
        <taxon>Dikarya</taxon>
        <taxon>Basidiomycota</taxon>
        <taxon>Agaricomycotina</taxon>
        <taxon>Agaricomycetes</taxon>
        <taxon>Thelephorales</taxon>
        <taxon>Thelephoraceae</taxon>
        <taxon>Thelephora</taxon>
    </lineage>
</organism>
<keyword evidence="2" id="KW-0808">Transferase</keyword>
<evidence type="ECO:0000313" key="3">
    <source>
        <dbReference type="Proteomes" id="UP000736335"/>
    </source>
</evidence>
<evidence type="ECO:0000313" key="2">
    <source>
        <dbReference type="EMBL" id="KAF9791206.1"/>
    </source>
</evidence>
<dbReference type="Gene3D" id="3.90.1200.10">
    <property type="match status" value="1"/>
</dbReference>
<name>A0A9P6HPZ5_9AGAM</name>
<dbReference type="EMBL" id="WIUZ02000002">
    <property type="protein sequence ID" value="KAF9791206.1"/>
    <property type="molecule type" value="Genomic_DNA"/>
</dbReference>
<dbReference type="InterPro" id="IPR002575">
    <property type="entry name" value="Aminoglycoside_PTrfase"/>
</dbReference>
<keyword evidence="3" id="KW-1185">Reference proteome</keyword>
<dbReference type="GO" id="GO:0016301">
    <property type="term" value="F:kinase activity"/>
    <property type="evidence" value="ECO:0007669"/>
    <property type="project" value="UniProtKB-KW"/>
</dbReference>
<dbReference type="OrthoDB" id="5404599at2759"/>
<dbReference type="Proteomes" id="UP000736335">
    <property type="component" value="Unassembled WGS sequence"/>
</dbReference>
<reference evidence="2" key="1">
    <citation type="journal article" date="2020" name="Nat. Commun.">
        <title>Large-scale genome sequencing of mycorrhizal fungi provides insights into the early evolution of symbiotic traits.</title>
        <authorList>
            <person name="Miyauchi S."/>
            <person name="Kiss E."/>
            <person name="Kuo A."/>
            <person name="Drula E."/>
            <person name="Kohler A."/>
            <person name="Sanchez-Garcia M."/>
            <person name="Morin E."/>
            <person name="Andreopoulos B."/>
            <person name="Barry K.W."/>
            <person name="Bonito G."/>
            <person name="Buee M."/>
            <person name="Carver A."/>
            <person name="Chen C."/>
            <person name="Cichocki N."/>
            <person name="Clum A."/>
            <person name="Culley D."/>
            <person name="Crous P.W."/>
            <person name="Fauchery L."/>
            <person name="Girlanda M."/>
            <person name="Hayes R.D."/>
            <person name="Keri Z."/>
            <person name="LaButti K."/>
            <person name="Lipzen A."/>
            <person name="Lombard V."/>
            <person name="Magnuson J."/>
            <person name="Maillard F."/>
            <person name="Murat C."/>
            <person name="Nolan M."/>
            <person name="Ohm R.A."/>
            <person name="Pangilinan J."/>
            <person name="Pereira M.F."/>
            <person name="Perotto S."/>
            <person name="Peter M."/>
            <person name="Pfister S."/>
            <person name="Riley R."/>
            <person name="Sitrit Y."/>
            <person name="Stielow J.B."/>
            <person name="Szollosi G."/>
            <person name="Zifcakova L."/>
            <person name="Stursova M."/>
            <person name="Spatafora J.W."/>
            <person name="Tedersoo L."/>
            <person name="Vaario L.M."/>
            <person name="Yamada A."/>
            <person name="Yan M."/>
            <person name="Wang P."/>
            <person name="Xu J."/>
            <person name="Bruns T."/>
            <person name="Baldrian P."/>
            <person name="Vilgalys R."/>
            <person name="Dunand C."/>
            <person name="Henrissat B."/>
            <person name="Grigoriev I.V."/>
            <person name="Hibbett D."/>
            <person name="Nagy L.G."/>
            <person name="Martin F.M."/>
        </authorList>
    </citation>
    <scope>NUCLEOTIDE SEQUENCE</scope>
    <source>
        <strain evidence="2">UH-Tt-Lm1</strain>
    </source>
</reference>
<protein>
    <submittedName>
        <fullName evidence="2">Kinase-like domain-containing protein</fullName>
    </submittedName>
</protein>
<feature type="domain" description="Aminoglycoside phosphotransferase" evidence="1">
    <location>
        <begin position="82"/>
        <end position="282"/>
    </location>
</feature>
<sequence length="298" mass="33952">MCVAFGSVWPQGCERHIQQHQSSIERDMTLGPLLIRLWRRLPQRARLVFWRMMCWIGRHLYGTRELRSQRLPFGLWCKFPSEGAREAATMRFISSRTSIPMPTVVDFVPGIELTGGGEDYLILTTISGTHPRLSEYSESQRVSLGKQIRECVDQLRAIPAPGPEICSFGGGSFDNLRLGWNSNGPFADLDAFNAHLLSLVPPRVRKNPTVTEALAKRHRIVFSHNDLLPRNILVDPRGQLVGILDWEMAGWFPEYWEYTTALAGSMSQPWIEMLKGMFGEYELERQAESILSKNVTHI</sequence>
<dbReference type="InterPro" id="IPR051678">
    <property type="entry name" value="AGP_Transferase"/>
</dbReference>
<reference evidence="2" key="2">
    <citation type="submission" date="2020-11" db="EMBL/GenBank/DDBJ databases">
        <authorList>
            <consortium name="DOE Joint Genome Institute"/>
            <person name="Kuo A."/>
            <person name="Miyauchi S."/>
            <person name="Kiss E."/>
            <person name="Drula E."/>
            <person name="Kohler A."/>
            <person name="Sanchez-Garcia M."/>
            <person name="Andreopoulos B."/>
            <person name="Barry K.W."/>
            <person name="Bonito G."/>
            <person name="Buee M."/>
            <person name="Carver A."/>
            <person name="Chen C."/>
            <person name="Cichocki N."/>
            <person name="Clum A."/>
            <person name="Culley D."/>
            <person name="Crous P.W."/>
            <person name="Fauchery L."/>
            <person name="Girlanda M."/>
            <person name="Hayes R."/>
            <person name="Keri Z."/>
            <person name="Labutti K."/>
            <person name="Lipzen A."/>
            <person name="Lombard V."/>
            <person name="Magnuson J."/>
            <person name="Maillard F."/>
            <person name="Morin E."/>
            <person name="Murat C."/>
            <person name="Nolan M."/>
            <person name="Ohm R."/>
            <person name="Pangilinan J."/>
            <person name="Pereira M."/>
            <person name="Perotto S."/>
            <person name="Peter M."/>
            <person name="Riley R."/>
            <person name="Sitrit Y."/>
            <person name="Stielow B."/>
            <person name="Szollosi G."/>
            <person name="Zifcakova L."/>
            <person name="Stursova M."/>
            <person name="Spatafora J.W."/>
            <person name="Tedersoo L."/>
            <person name="Vaario L.-M."/>
            <person name="Yamada A."/>
            <person name="Yan M."/>
            <person name="Wang P."/>
            <person name="Xu J."/>
            <person name="Bruns T."/>
            <person name="Baldrian P."/>
            <person name="Vilgalys R."/>
            <person name="Henrissat B."/>
            <person name="Grigoriev I.V."/>
            <person name="Hibbett D."/>
            <person name="Nagy L.G."/>
            <person name="Martin F.M."/>
        </authorList>
    </citation>
    <scope>NUCLEOTIDE SEQUENCE</scope>
    <source>
        <strain evidence="2">UH-Tt-Lm1</strain>
    </source>
</reference>
<accession>A0A9P6HPZ5</accession>
<dbReference type="Pfam" id="PF01636">
    <property type="entry name" value="APH"/>
    <property type="match status" value="1"/>
</dbReference>
<keyword evidence="2" id="KW-0418">Kinase</keyword>
<dbReference type="SUPFAM" id="SSF56112">
    <property type="entry name" value="Protein kinase-like (PK-like)"/>
    <property type="match status" value="1"/>
</dbReference>
<dbReference type="CDD" id="cd05120">
    <property type="entry name" value="APH_ChoK_like"/>
    <property type="match status" value="1"/>
</dbReference>
<gene>
    <name evidence="2" type="ORF">BJ322DRAFT_435060</name>
</gene>
<evidence type="ECO:0000259" key="1">
    <source>
        <dbReference type="Pfam" id="PF01636"/>
    </source>
</evidence>
<dbReference type="PANTHER" id="PTHR21310:SF15">
    <property type="entry name" value="AMINOGLYCOSIDE PHOSPHOTRANSFERASE DOMAIN-CONTAINING PROTEIN"/>
    <property type="match status" value="1"/>
</dbReference>
<dbReference type="AlphaFoldDB" id="A0A9P6HPZ5"/>
<dbReference type="InterPro" id="IPR011009">
    <property type="entry name" value="Kinase-like_dom_sf"/>
</dbReference>
<dbReference type="PANTHER" id="PTHR21310">
    <property type="entry name" value="AMINOGLYCOSIDE PHOSPHOTRANSFERASE-RELATED-RELATED"/>
    <property type="match status" value="1"/>
</dbReference>